<gene>
    <name evidence="1" type="ORF">D5018_19050</name>
</gene>
<evidence type="ECO:0000313" key="1">
    <source>
        <dbReference type="EMBL" id="RLV58095.1"/>
    </source>
</evidence>
<dbReference type="EMBL" id="QZEI01000098">
    <property type="protein sequence ID" value="RLV58095.1"/>
    <property type="molecule type" value="Genomic_DNA"/>
</dbReference>
<evidence type="ECO:0000313" key="2">
    <source>
        <dbReference type="Proteomes" id="UP000281474"/>
    </source>
</evidence>
<organism evidence="1 2">
    <name type="scientific">Parashewanella curva</name>
    <dbReference type="NCBI Taxonomy" id="2338552"/>
    <lineage>
        <taxon>Bacteria</taxon>
        <taxon>Pseudomonadati</taxon>
        <taxon>Pseudomonadota</taxon>
        <taxon>Gammaproteobacteria</taxon>
        <taxon>Alteromonadales</taxon>
        <taxon>Shewanellaceae</taxon>
        <taxon>Parashewanella</taxon>
    </lineage>
</organism>
<accession>A0A3L8PRT1</accession>
<keyword evidence="2" id="KW-1185">Reference proteome</keyword>
<name>A0A3L8PRT1_9GAMM</name>
<proteinExistence type="predicted"/>
<comment type="caution">
    <text evidence="1">The sequence shown here is derived from an EMBL/GenBank/DDBJ whole genome shotgun (WGS) entry which is preliminary data.</text>
</comment>
<protein>
    <submittedName>
        <fullName evidence="1">Uncharacterized protein</fullName>
    </submittedName>
</protein>
<dbReference type="Proteomes" id="UP000281474">
    <property type="component" value="Unassembled WGS sequence"/>
</dbReference>
<reference evidence="1 2" key="1">
    <citation type="submission" date="2018-09" db="EMBL/GenBank/DDBJ databases">
        <title>Phylogeny of the Shewanellaceae, and recommendation for two new genera, Pseudoshewanella and Parashewanella.</title>
        <authorList>
            <person name="Wang G."/>
        </authorList>
    </citation>
    <scope>NUCLEOTIDE SEQUENCE [LARGE SCALE GENOMIC DNA]</scope>
    <source>
        <strain evidence="1 2">C51</strain>
    </source>
</reference>
<dbReference type="RefSeq" id="WP_121840572.1">
    <property type="nucleotide sequence ID" value="NZ_ML014847.1"/>
</dbReference>
<sequence>MRSDQETGSLSVSNIAFAQPEILKVSFVPETIKTMMQPGVGYYVEVVPPSGTGLFCFSTNLFNDPSAERAFAIGFSGNHADVTYNTLLAKQILDAKLNQQEITVYYQRKKCVQVNTVRGTKILGVEYK</sequence>
<dbReference type="AlphaFoldDB" id="A0A3L8PRT1"/>